<name>A0ABQ4UGR5_9HYPH</name>
<dbReference type="RefSeq" id="WP_238226025.1">
    <property type="nucleotide sequence ID" value="NZ_BAAADH010000070.1"/>
</dbReference>
<reference evidence="3" key="1">
    <citation type="journal article" date="2021" name="Front. Microbiol.">
        <title>Comprehensive Comparative Genomics and Phenotyping of Methylobacterium Species.</title>
        <authorList>
            <person name="Alessa O."/>
            <person name="Ogura Y."/>
            <person name="Fujitani Y."/>
            <person name="Takami H."/>
            <person name="Hayashi T."/>
            <person name="Sahin N."/>
            <person name="Tani A."/>
        </authorList>
    </citation>
    <scope>NUCLEOTIDE SEQUENCE</scope>
    <source>
        <strain evidence="3">NBRC 15686</strain>
    </source>
</reference>
<evidence type="ECO:0000256" key="1">
    <source>
        <dbReference type="SAM" id="Phobius"/>
    </source>
</evidence>
<feature type="transmembrane region" description="Helical" evidence="1">
    <location>
        <begin position="35"/>
        <end position="59"/>
    </location>
</feature>
<evidence type="ECO:0000313" key="3">
    <source>
        <dbReference type="EMBL" id="GJE66334.1"/>
    </source>
</evidence>
<dbReference type="EMBL" id="BPRC01000013">
    <property type="protein sequence ID" value="GJE66334.1"/>
    <property type="molecule type" value="Genomic_DNA"/>
</dbReference>
<sequence length="79" mass="7998">MRSRELIEQTQVNVNNIRVIGAAIPPEKPTNLSKVIVLALGTLVGLALGILAAVALGVLRGEAATAARSPTGSGEAARA</sequence>
<evidence type="ECO:0000313" key="4">
    <source>
        <dbReference type="Proteomes" id="UP001055039"/>
    </source>
</evidence>
<keyword evidence="4" id="KW-1185">Reference proteome</keyword>
<dbReference type="Proteomes" id="UP001055039">
    <property type="component" value="Unassembled WGS sequence"/>
</dbReference>
<dbReference type="Pfam" id="PF13807">
    <property type="entry name" value="GNVR"/>
    <property type="match status" value="1"/>
</dbReference>
<dbReference type="InterPro" id="IPR032807">
    <property type="entry name" value="GNVR"/>
</dbReference>
<comment type="caution">
    <text evidence="3">The sequence shown here is derived from an EMBL/GenBank/DDBJ whole genome shotgun (WGS) entry which is preliminary data.</text>
</comment>
<reference evidence="3" key="2">
    <citation type="submission" date="2021-08" db="EMBL/GenBank/DDBJ databases">
        <authorList>
            <person name="Tani A."/>
            <person name="Ola A."/>
            <person name="Ogura Y."/>
            <person name="Katsura K."/>
            <person name="Hayashi T."/>
        </authorList>
    </citation>
    <scope>NUCLEOTIDE SEQUENCE</scope>
    <source>
        <strain evidence="3">NBRC 15686</strain>
    </source>
</reference>
<feature type="domain" description="Tyrosine-protein kinase G-rich" evidence="2">
    <location>
        <begin position="6"/>
        <end position="54"/>
    </location>
</feature>
<protein>
    <recommendedName>
        <fullName evidence="2">Tyrosine-protein kinase G-rich domain-containing protein</fullName>
    </recommendedName>
</protein>
<proteinExistence type="predicted"/>
<keyword evidence="1" id="KW-0812">Transmembrane</keyword>
<evidence type="ECO:0000259" key="2">
    <source>
        <dbReference type="Pfam" id="PF13807"/>
    </source>
</evidence>
<gene>
    <name evidence="3" type="ORF">LNAOJCKE_3553</name>
</gene>
<organism evidence="3 4">
    <name type="scientific">Methylorubrum aminovorans</name>
    <dbReference type="NCBI Taxonomy" id="269069"/>
    <lineage>
        <taxon>Bacteria</taxon>
        <taxon>Pseudomonadati</taxon>
        <taxon>Pseudomonadota</taxon>
        <taxon>Alphaproteobacteria</taxon>
        <taxon>Hyphomicrobiales</taxon>
        <taxon>Methylobacteriaceae</taxon>
        <taxon>Methylorubrum</taxon>
    </lineage>
</organism>
<keyword evidence="1" id="KW-1133">Transmembrane helix</keyword>
<keyword evidence="1" id="KW-0472">Membrane</keyword>
<accession>A0ABQ4UGR5</accession>